<name>A0AAV8PP16_ENSVE</name>
<evidence type="ECO:0000313" key="1">
    <source>
        <dbReference type="EMBL" id="KAJ8459275.1"/>
    </source>
</evidence>
<dbReference type="Proteomes" id="UP001222027">
    <property type="component" value="Unassembled WGS sequence"/>
</dbReference>
<dbReference type="PANTHER" id="PTHR15852:SF75">
    <property type="entry name" value="ZINC-FINGER DOMAIN-CONTAINING PROTEIN"/>
    <property type="match status" value="1"/>
</dbReference>
<evidence type="ECO:0000313" key="2">
    <source>
        <dbReference type="Proteomes" id="UP001222027"/>
    </source>
</evidence>
<dbReference type="SUPFAM" id="SSF57938">
    <property type="entry name" value="DnaJ/Hsp40 cysteine-rich domain"/>
    <property type="match status" value="1"/>
</dbReference>
<dbReference type="PANTHER" id="PTHR15852">
    <property type="entry name" value="PLASTID TRANSCRIPTIONALLY ACTIVE PROTEIN"/>
    <property type="match status" value="1"/>
</dbReference>
<dbReference type="AlphaFoldDB" id="A0AAV8PP16"/>
<gene>
    <name evidence="1" type="ORF">OPV22_032201</name>
</gene>
<reference evidence="1 2" key="1">
    <citation type="submission" date="2022-12" db="EMBL/GenBank/DDBJ databases">
        <title>Chromosome-scale assembly of the Ensete ventricosum genome.</title>
        <authorList>
            <person name="Dussert Y."/>
            <person name="Stocks J."/>
            <person name="Wendawek A."/>
            <person name="Woldeyes F."/>
            <person name="Nichols R.A."/>
            <person name="Borrell J.S."/>
        </authorList>
    </citation>
    <scope>NUCLEOTIDE SEQUENCE [LARGE SCALE GENOMIC DNA]</scope>
    <source>
        <strain evidence="2">cv. Maze</strain>
        <tissue evidence="1">Seeds</tissue>
    </source>
</reference>
<proteinExistence type="predicted"/>
<dbReference type="EMBL" id="JAQQAF010000009">
    <property type="protein sequence ID" value="KAJ8459275.1"/>
    <property type="molecule type" value="Genomic_DNA"/>
</dbReference>
<keyword evidence="2" id="KW-1185">Reference proteome</keyword>
<comment type="caution">
    <text evidence="1">The sequence shown here is derived from an EMBL/GenBank/DDBJ whole genome shotgun (WGS) entry which is preliminary data.</text>
</comment>
<organism evidence="1 2">
    <name type="scientific">Ensete ventricosum</name>
    <name type="common">Abyssinian banana</name>
    <name type="synonym">Musa ensete</name>
    <dbReference type="NCBI Taxonomy" id="4639"/>
    <lineage>
        <taxon>Eukaryota</taxon>
        <taxon>Viridiplantae</taxon>
        <taxon>Streptophyta</taxon>
        <taxon>Embryophyta</taxon>
        <taxon>Tracheophyta</taxon>
        <taxon>Spermatophyta</taxon>
        <taxon>Magnoliopsida</taxon>
        <taxon>Liliopsida</taxon>
        <taxon>Zingiberales</taxon>
        <taxon>Musaceae</taxon>
        <taxon>Ensete</taxon>
    </lineage>
</organism>
<accession>A0AAV8PP16</accession>
<dbReference type="InterPro" id="IPR036410">
    <property type="entry name" value="HSP_DnaJ_Cys-rich_dom_sf"/>
</dbReference>
<sequence length="143" mass="15969">MAVCISSRSSTLHHWLHKCSFSVGSASAAVAVAVAWKKGKVKKLCLLPMNCTPLEQNPKTEQERVTEEEQEEFEILCEPCNGRGWLLCDFCKGKKNNVKAENNRIYRRCPTCKAVGYVLCSKCKVFKCITFPDYSDGALSAKV</sequence>
<protein>
    <submittedName>
        <fullName evidence="1">Uncharacterized protein</fullName>
    </submittedName>
</protein>